<sequence>MLAPVAAAVVVSAAALAPAQAAVQPAGQLTDTVTNAVPVVTALVDATSTAVEPHAEVVGQLARTRPQPQPQSPLAEPLALTSLDGSALTGAARQLGLNETVPRCLFLAERSQLADLGAYRKTTGKTGAAQQCGTELAGLTGNQRRAAADPLADLLGGVPLVGSLSTPQVGPLGAPAKKPGKKKSTAQPGSLGDVSALLGGLPGVSGAVQPGAPSLVGPYLSIGQPPSGR</sequence>
<evidence type="ECO:0000313" key="4">
    <source>
        <dbReference type="Proteomes" id="UP000539313"/>
    </source>
</evidence>
<dbReference type="RefSeq" id="WP_182704022.1">
    <property type="nucleotide sequence ID" value="NZ_JACJII010000001.1"/>
</dbReference>
<organism evidence="3 4">
    <name type="scientific">Thermomonospora cellulosilytica</name>
    <dbReference type="NCBI Taxonomy" id="1411118"/>
    <lineage>
        <taxon>Bacteria</taxon>
        <taxon>Bacillati</taxon>
        <taxon>Actinomycetota</taxon>
        <taxon>Actinomycetes</taxon>
        <taxon>Streptosporangiales</taxon>
        <taxon>Thermomonosporaceae</taxon>
        <taxon>Thermomonospora</taxon>
    </lineage>
</organism>
<keyword evidence="4" id="KW-1185">Reference proteome</keyword>
<comment type="caution">
    <text evidence="3">The sequence shown here is derived from an EMBL/GenBank/DDBJ whole genome shotgun (WGS) entry which is preliminary data.</text>
</comment>
<evidence type="ECO:0008006" key="5">
    <source>
        <dbReference type="Google" id="ProtNLM"/>
    </source>
</evidence>
<gene>
    <name evidence="3" type="ORF">HNR21_000711</name>
</gene>
<dbReference type="EMBL" id="JACJII010000001">
    <property type="protein sequence ID" value="MBA9001829.1"/>
    <property type="molecule type" value="Genomic_DNA"/>
</dbReference>
<feature type="signal peptide" evidence="2">
    <location>
        <begin position="1"/>
        <end position="21"/>
    </location>
</feature>
<feature type="chain" id="PRO_5030517303" description="Secreted protein" evidence="2">
    <location>
        <begin position="22"/>
        <end position="229"/>
    </location>
</feature>
<feature type="region of interest" description="Disordered" evidence="1">
    <location>
        <begin position="166"/>
        <end position="192"/>
    </location>
</feature>
<evidence type="ECO:0000256" key="2">
    <source>
        <dbReference type="SAM" id="SignalP"/>
    </source>
</evidence>
<protein>
    <recommendedName>
        <fullName evidence="5">Secreted protein</fullName>
    </recommendedName>
</protein>
<dbReference type="Proteomes" id="UP000539313">
    <property type="component" value="Unassembled WGS sequence"/>
</dbReference>
<accession>A0A7W3R6V1</accession>
<reference evidence="3 4" key="1">
    <citation type="submission" date="2020-08" db="EMBL/GenBank/DDBJ databases">
        <title>Sequencing the genomes of 1000 actinobacteria strains.</title>
        <authorList>
            <person name="Klenk H.-P."/>
        </authorList>
    </citation>
    <scope>NUCLEOTIDE SEQUENCE [LARGE SCALE GENOMIC DNA]</scope>
    <source>
        <strain evidence="3 4">DSM 45823</strain>
    </source>
</reference>
<evidence type="ECO:0000256" key="1">
    <source>
        <dbReference type="SAM" id="MobiDB-lite"/>
    </source>
</evidence>
<dbReference type="AlphaFoldDB" id="A0A7W3R6V1"/>
<keyword evidence="2" id="KW-0732">Signal</keyword>
<feature type="region of interest" description="Disordered" evidence="1">
    <location>
        <begin position="207"/>
        <end position="229"/>
    </location>
</feature>
<proteinExistence type="predicted"/>
<evidence type="ECO:0000313" key="3">
    <source>
        <dbReference type="EMBL" id="MBA9001829.1"/>
    </source>
</evidence>
<name>A0A7W3R6V1_9ACTN</name>